<keyword evidence="1" id="KW-1133">Transmembrane helix</keyword>
<dbReference type="EMBL" id="CABIJS010000344">
    <property type="protein sequence ID" value="VUZ50028.1"/>
    <property type="molecule type" value="Genomic_DNA"/>
</dbReference>
<dbReference type="Proteomes" id="UP000321570">
    <property type="component" value="Unassembled WGS sequence"/>
</dbReference>
<keyword evidence="1" id="KW-0472">Membrane</keyword>
<feature type="transmembrane region" description="Helical" evidence="1">
    <location>
        <begin position="47"/>
        <end position="67"/>
    </location>
</feature>
<dbReference type="AlphaFoldDB" id="A0A564YTL6"/>
<proteinExistence type="predicted"/>
<protein>
    <submittedName>
        <fullName evidence="2">Uncharacterized protein</fullName>
    </submittedName>
</protein>
<evidence type="ECO:0000313" key="2">
    <source>
        <dbReference type="EMBL" id="VUZ50028.1"/>
    </source>
</evidence>
<gene>
    <name evidence="2" type="ORF">WMSIL1_LOCUS9074</name>
</gene>
<reference evidence="2 3" key="1">
    <citation type="submission" date="2019-07" db="EMBL/GenBank/DDBJ databases">
        <authorList>
            <person name="Jastrzebski P J."/>
            <person name="Paukszto L."/>
            <person name="Jastrzebski P J."/>
        </authorList>
    </citation>
    <scope>NUCLEOTIDE SEQUENCE [LARGE SCALE GENOMIC DNA]</scope>
    <source>
        <strain evidence="2 3">WMS-il1</strain>
    </source>
</reference>
<organism evidence="2 3">
    <name type="scientific">Hymenolepis diminuta</name>
    <name type="common">Rat tapeworm</name>
    <dbReference type="NCBI Taxonomy" id="6216"/>
    <lineage>
        <taxon>Eukaryota</taxon>
        <taxon>Metazoa</taxon>
        <taxon>Spiralia</taxon>
        <taxon>Lophotrochozoa</taxon>
        <taxon>Platyhelminthes</taxon>
        <taxon>Cestoda</taxon>
        <taxon>Eucestoda</taxon>
        <taxon>Cyclophyllidea</taxon>
        <taxon>Hymenolepididae</taxon>
        <taxon>Hymenolepis</taxon>
    </lineage>
</organism>
<name>A0A564YTL6_HYMDI</name>
<accession>A0A564YTL6</accession>
<keyword evidence="1" id="KW-0812">Transmembrane</keyword>
<evidence type="ECO:0000256" key="1">
    <source>
        <dbReference type="SAM" id="Phobius"/>
    </source>
</evidence>
<keyword evidence="3" id="KW-1185">Reference proteome</keyword>
<evidence type="ECO:0000313" key="3">
    <source>
        <dbReference type="Proteomes" id="UP000321570"/>
    </source>
</evidence>
<sequence length="73" mass="8516">MSSPSLPGRRANQRPRIHGYRQEAQMRAQRHTSCVGLLVYSILSPTIYVQTPAFYYIVYFFSIKLLFHSSHLQ</sequence>